<keyword evidence="9" id="KW-0808">Transferase</keyword>
<protein>
    <submittedName>
        <fullName evidence="9">Aspartate aminotransferase</fullName>
    </submittedName>
</protein>
<dbReference type="Proteomes" id="UP000242700">
    <property type="component" value="Unassembled WGS sequence"/>
</dbReference>
<evidence type="ECO:0000256" key="2">
    <source>
        <dbReference type="ARBA" id="ARBA00009236"/>
    </source>
</evidence>
<evidence type="ECO:0000256" key="4">
    <source>
        <dbReference type="PIRSR" id="PIRSR000524-1"/>
    </source>
</evidence>
<name>A0A1G8X5J7_9STAP</name>
<gene>
    <name evidence="9" type="ORF">SAMN05216187_10369</name>
</gene>
<dbReference type="InterPro" id="IPR015421">
    <property type="entry name" value="PyrdxlP-dep_Trfase_major"/>
</dbReference>
<comment type="cofactor">
    <cofactor evidence="1 5 7">
        <name>pyridoxal 5'-phosphate</name>
        <dbReference type="ChEBI" id="CHEBI:597326"/>
    </cofactor>
</comment>
<evidence type="ECO:0000256" key="1">
    <source>
        <dbReference type="ARBA" id="ARBA00001933"/>
    </source>
</evidence>
<dbReference type="InterPro" id="IPR000192">
    <property type="entry name" value="Aminotrans_V_dom"/>
</dbReference>
<evidence type="ECO:0000256" key="5">
    <source>
        <dbReference type="PIRSR" id="PIRSR000524-50"/>
    </source>
</evidence>
<evidence type="ECO:0000313" key="9">
    <source>
        <dbReference type="EMBL" id="SDJ85898.1"/>
    </source>
</evidence>
<feature type="binding site" evidence="4">
    <location>
        <position position="335"/>
    </location>
    <ligand>
        <name>substrate</name>
    </ligand>
</feature>
<dbReference type="InterPro" id="IPR015424">
    <property type="entry name" value="PyrdxlP-dep_Trfase"/>
</dbReference>
<dbReference type="GO" id="GO:0004760">
    <property type="term" value="F:L-serine-pyruvate transaminase activity"/>
    <property type="evidence" value="ECO:0007669"/>
    <property type="project" value="TreeGrafter"/>
</dbReference>
<dbReference type="InterPro" id="IPR020578">
    <property type="entry name" value="Aminotrans_V_PyrdxlP_BS"/>
</dbReference>
<dbReference type="InterPro" id="IPR024169">
    <property type="entry name" value="SP_NH2Trfase/AEP_transaminase"/>
</dbReference>
<reference evidence="10" key="1">
    <citation type="submission" date="2016-10" db="EMBL/GenBank/DDBJ databases">
        <authorList>
            <person name="Varghese N."/>
            <person name="Submissions S."/>
        </authorList>
    </citation>
    <scope>NUCLEOTIDE SEQUENCE [LARGE SCALE GENOMIC DNA]</scope>
    <source>
        <strain evidence="10">CGMCC 1.8911</strain>
    </source>
</reference>
<evidence type="ECO:0000256" key="7">
    <source>
        <dbReference type="RuleBase" id="RU004504"/>
    </source>
</evidence>
<dbReference type="PROSITE" id="PS00595">
    <property type="entry name" value="AA_TRANSFER_CLASS_5"/>
    <property type="match status" value="1"/>
</dbReference>
<proteinExistence type="inferred from homology"/>
<dbReference type="SUPFAM" id="SSF53383">
    <property type="entry name" value="PLP-dependent transferases"/>
    <property type="match status" value="1"/>
</dbReference>
<dbReference type="AlphaFoldDB" id="A0A1G8X5J7"/>
<dbReference type="InterPro" id="IPR015422">
    <property type="entry name" value="PyrdxlP-dep_Trfase_small"/>
</dbReference>
<dbReference type="Gene3D" id="3.40.640.10">
    <property type="entry name" value="Type I PLP-dependent aspartate aminotransferase-like (Major domain)"/>
    <property type="match status" value="1"/>
</dbReference>
<evidence type="ECO:0000313" key="10">
    <source>
        <dbReference type="Proteomes" id="UP000242700"/>
    </source>
</evidence>
<dbReference type="GO" id="GO:0008453">
    <property type="term" value="F:alanine-glyoxylate transaminase activity"/>
    <property type="evidence" value="ECO:0007669"/>
    <property type="project" value="TreeGrafter"/>
</dbReference>
<evidence type="ECO:0000259" key="8">
    <source>
        <dbReference type="Pfam" id="PF00266"/>
    </source>
</evidence>
<dbReference type="STRING" id="586411.SAMN05216187_10369"/>
<keyword evidence="9" id="KW-0032">Aminotransferase</keyword>
<dbReference type="PANTHER" id="PTHR21152">
    <property type="entry name" value="AMINOTRANSFERASE CLASS V"/>
    <property type="match status" value="1"/>
</dbReference>
<evidence type="ECO:0000256" key="6">
    <source>
        <dbReference type="RuleBase" id="RU004075"/>
    </source>
</evidence>
<dbReference type="PANTHER" id="PTHR21152:SF40">
    <property type="entry name" value="ALANINE--GLYOXYLATE AMINOTRANSFERASE"/>
    <property type="match status" value="1"/>
</dbReference>
<dbReference type="PIRSF" id="PIRSF000524">
    <property type="entry name" value="SPT"/>
    <property type="match status" value="1"/>
</dbReference>
<dbReference type="Gene3D" id="3.90.1150.10">
    <property type="entry name" value="Aspartate Aminotransferase, domain 1"/>
    <property type="match status" value="1"/>
</dbReference>
<organism evidence="9 10">
    <name type="scientific">Jeotgalicoccus aerolatus</name>
    <dbReference type="NCBI Taxonomy" id="709510"/>
    <lineage>
        <taxon>Bacteria</taxon>
        <taxon>Bacillati</taxon>
        <taxon>Bacillota</taxon>
        <taxon>Bacilli</taxon>
        <taxon>Bacillales</taxon>
        <taxon>Staphylococcaceae</taxon>
        <taxon>Jeotgalicoccus</taxon>
    </lineage>
</organism>
<comment type="similarity">
    <text evidence="2 6">Belongs to the class-V pyridoxal-phosphate-dependent aminotransferase family.</text>
</comment>
<sequence>MQEELLLTPGPTPVARRTYQAMSQGIFGHRTNRFKALSADIQNKLQPLFGTDHPVAVLTSSGTSALEAAMVNLVDDGDSVVIIVSGVFGGKFADIAGRYNFKVHIYDVTWGQAADPEAFREYLNGIDNLAAVFTQACETSTSVLHPLAELSKVVHDYKEDALFIVDAVSALGGADIHMDRDKIDCLVSGSQKAMMLPPGLAFVAVNDKALGKINRSAHGRYYLDLKMYFKSLEVDYTPQTPAVTLYQGLDDVLNMIHDETLEQVYVRHKNMQKMLRRGIEALELELLVKEEDASPTVTAVKSSPEEIAHIKDDLENNYHIAVAGGQKDLAGKIIRIGHMGFMFPKDMLAILSALEDILSRLRNKNYYGKALTAAQESLYEQA</sequence>
<dbReference type="EMBL" id="FNFI01000003">
    <property type="protein sequence ID" value="SDJ85898.1"/>
    <property type="molecule type" value="Genomic_DNA"/>
</dbReference>
<feature type="modified residue" description="N6-(pyridoxal phosphate)lysine" evidence="5">
    <location>
        <position position="192"/>
    </location>
</feature>
<dbReference type="GO" id="GO:0019265">
    <property type="term" value="P:glycine biosynthetic process, by transamination of glyoxylate"/>
    <property type="evidence" value="ECO:0007669"/>
    <property type="project" value="TreeGrafter"/>
</dbReference>
<feature type="domain" description="Aminotransferase class V" evidence="8">
    <location>
        <begin position="28"/>
        <end position="327"/>
    </location>
</feature>
<accession>A0A1G8X5J7</accession>
<keyword evidence="3 5" id="KW-0663">Pyridoxal phosphate</keyword>
<dbReference type="Pfam" id="PF00266">
    <property type="entry name" value="Aminotran_5"/>
    <property type="match status" value="1"/>
</dbReference>
<evidence type="ECO:0000256" key="3">
    <source>
        <dbReference type="ARBA" id="ARBA00022898"/>
    </source>
</evidence>
<dbReference type="RefSeq" id="WP_176760566.1">
    <property type="nucleotide sequence ID" value="NZ_FNFI01000003.1"/>
</dbReference>